<evidence type="ECO:0000256" key="3">
    <source>
        <dbReference type="ARBA" id="ARBA00022729"/>
    </source>
</evidence>
<dbReference type="FunFam" id="3.40.190.10:FF:000050">
    <property type="entry name" value="Sulfonate ABC transporter substrate-binding protein"/>
    <property type="match status" value="1"/>
</dbReference>
<gene>
    <name evidence="6" type="ORF">V4F39_10520</name>
</gene>
<keyword evidence="2" id="KW-0813">Transport</keyword>
<dbReference type="EMBL" id="JAZIBG010000024">
    <property type="protein sequence ID" value="MEF7614343.1"/>
    <property type="molecule type" value="Genomic_DNA"/>
</dbReference>
<dbReference type="SUPFAM" id="SSF160387">
    <property type="entry name" value="NosL/MerB-like"/>
    <property type="match status" value="1"/>
</dbReference>
<protein>
    <recommendedName>
        <fullName evidence="5">Putative aliphatic sulfonates-binding protein</fullName>
    </recommendedName>
</protein>
<dbReference type="PANTHER" id="PTHR30024">
    <property type="entry name" value="ALIPHATIC SULFONATES-BINDING PROTEIN-RELATED"/>
    <property type="match status" value="1"/>
</dbReference>
<organism evidence="6 7">
    <name type="scientific">Aquincola agrisoli</name>
    <dbReference type="NCBI Taxonomy" id="3119538"/>
    <lineage>
        <taxon>Bacteria</taxon>
        <taxon>Pseudomonadati</taxon>
        <taxon>Pseudomonadota</taxon>
        <taxon>Betaproteobacteria</taxon>
        <taxon>Burkholderiales</taxon>
        <taxon>Sphaerotilaceae</taxon>
        <taxon>Aquincola</taxon>
    </lineage>
</organism>
<comment type="function">
    <text evidence="4">Part of a binding-protein-dependent transport system for aliphatic sulfonates. Putative binding protein.</text>
</comment>
<evidence type="ECO:0000256" key="2">
    <source>
        <dbReference type="ARBA" id="ARBA00022448"/>
    </source>
</evidence>
<evidence type="ECO:0000256" key="4">
    <source>
        <dbReference type="ARBA" id="ARBA00055538"/>
    </source>
</evidence>
<evidence type="ECO:0000256" key="1">
    <source>
        <dbReference type="ARBA" id="ARBA00010742"/>
    </source>
</evidence>
<evidence type="ECO:0000313" key="6">
    <source>
        <dbReference type="EMBL" id="MEF7614343.1"/>
    </source>
</evidence>
<dbReference type="PANTHER" id="PTHR30024:SF45">
    <property type="entry name" value="ABC TRANSPORTER SUBSTRATE-BINDING PROTEIN"/>
    <property type="match status" value="1"/>
</dbReference>
<evidence type="ECO:0000256" key="5">
    <source>
        <dbReference type="ARBA" id="ARBA00070228"/>
    </source>
</evidence>
<dbReference type="RefSeq" id="WP_332289315.1">
    <property type="nucleotide sequence ID" value="NZ_JAZIBG010000024.1"/>
</dbReference>
<keyword evidence="7" id="KW-1185">Reference proteome</keyword>
<comment type="caution">
    <text evidence="6">The sequence shown here is derived from an EMBL/GenBank/DDBJ whole genome shotgun (WGS) entry which is preliminary data.</text>
</comment>
<dbReference type="Proteomes" id="UP001336250">
    <property type="component" value="Unassembled WGS sequence"/>
</dbReference>
<keyword evidence="3" id="KW-0732">Signal</keyword>
<name>A0AAW9QDU8_9BURK</name>
<accession>A0AAW9QDU8</accession>
<reference evidence="6 7" key="1">
    <citation type="submission" date="2024-02" db="EMBL/GenBank/DDBJ databases">
        <title>Genome sequence of Aquincola sp. MAHUQ-54.</title>
        <authorList>
            <person name="Huq M.A."/>
        </authorList>
    </citation>
    <scope>NUCLEOTIDE SEQUENCE [LARGE SCALE GENOMIC DNA]</scope>
    <source>
        <strain evidence="6 7">MAHUQ-54</strain>
    </source>
</reference>
<dbReference type="AlphaFoldDB" id="A0AAW9QDU8"/>
<evidence type="ECO:0000313" key="7">
    <source>
        <dbReference type="Proteomes" id="UP001336250"/>
    </source>
</evidence>
<comment type="similarity">
    <text evidence="1">Belongs to the bacterial solute-binding protein SsuA/TauA family.</text>
</comment>
<dbReference type="Gene3D" id="3.40.190.10">
    <property type="entry name" value="Periplasmic binding protein-like II"/>
    <property type="match status" value="2"/>
</dbReference>
<dbReference type="SUPFAM" id="SSF53850">
    <property type="entry name" value="Periplasmic binding protein-like II"/>
    <property type="match status" value="1"/>
</dbReference>
<proteinExistence type="inferred from homology"/>
<sequence>MSQALLDRFLPSRPAIARLLHRVARRGLALAVLGTVPTLVLAQAKQVVTIGIGTQNTTTNTITGGVAIKELKLLEKYLPKTGKYQNVEWKLDWQNFTSGPPVTNGMVANKLQIGMMGDYPLLVNGSVGQQNKGNETELVAVIAYNAFGAGNGVVVHKDSPYYELSELKGKTLSVPFGSAAHGMVLQAMQERGWPADYWNLVSQSPEVGTTNLQEKKIDAHADFVPFAELLPYRGFARKIFDGAQTKVPTFHGVVVRKDFADRYPEAVVAYIQALLEANDWVRKNPKLAAQKVEEWTKIEKEVAYLYLGPGGIHTLDPSIKPRWIESLKTGHGVLARMGRIKELDMDAWVNETYVRQAFKARGMDYDAQKQTLSNYDITGNDPVCKVPVTRPKEAGEIWLASGEIVTVSSPNCLLAGVRQYEAEGKKVAVGYLYDKALGIKVFADKAFYALDASDAKQPQIVPFLLKGDAEAHAAKVKGRVATYAEALDQAKPTLALAASAK</sequence>
<dbReference type="Pfam" id="PF13379">
    <property type="entry name" value="NMT1_2"/>
    <property type="match status" value="1"/>
</dbReference>